<evidence type="ECO:0000256" key="1">
    <source>
        <dbReference type="SAM" id="MobiDB-lite"/>
    </source>
</evidence>
<gene>
    <name evidence="2" type="ORF">GX50_05028</name>
</gene>
<name>A0A2B7ZG74_9EURO</name>
<sequence>MQSTTVDDSPDATFRCEERRELLRQIKEILQGEVTPTATAVLTVTDLGLVIQQWISDGGTKLAVKFFWLSQRLPSHTIDILETPTLLPEDPAHLPKNFRVWNAETQALIKCGDEIVLETHNPDTHPLPDLLQQLTALSGAAEVNDSFRPEDDDDLEDDAFVYDEYGYDSYADESPEPLRLPESILTVG</sequence>
<evidence type="ECO:0000313" key="2">
    <source>
        <dbReference type="EMBL" id="PGH32189.1"/>
    </source>
</evidence>
<dbReference type="AlphaFoldDB" id="A0A2B7ZG74"/>
<dbReference type="Proteomes" id="UP000226031">
    <property type="component" value="Unassembled WGS sequence"/>
</dbReference>
<accession>A0A2B7ZG74</accession>
<organism evidence="2 3">
    <name type="scientific">[Emmonsia] crescens</name>
    <dbReference type="NCBI Taxonomy" id="73230"/>
    <lineage>
        <taxon>Eukaryota</taxon>
        <taxon>Fungi</taxon>
        <taxon>Dikarya</taxon>
        <taxon>Ascomycota</taxon>
        <taxon>Pezizomycotina</taxon>
        <taxon>Eurotiomycetes</taxon>
        <taxon>Eurotiomycetidae</taxon>
        <taxon>Onygenales</taxon>
        <taxon>Ajellomycetaceae</taxon>
        <taxon>Emergomyces</taxon>
    </lineage>
</organism>
<proteinExistence type="predicted"/>
<dbReference type="EMBL" id="PDND01000101">
    <property type="protein sequence ID" value="PGH32189.1"/>
    <property type="molecule type" value="Genomic_DNA"/>
</dbReference>
<comment type="caution">
    <text evidence="2">The sequence shown here is derived from an EMBL/GenBank/DDBJ whole genome shotgun (WGS) entry which is preliminary data.</text>
</comment>
<protein>
    <submittedName>
        <fullName evidence="2">Uncharacterized protein</fullName>
    </submittedName>
</protein>
<feature type="region of interest" description="Disordered" evidence="1">
    <location>
        <begin position="166"/>
        <end position="188"/>
    </location>
</feature>
<dbReference type="VEuPathDB" id="FungiDB:EMCG_05912"/>
<keyword evidence="3" id="KW-1185">Reference proteome</keyword>
<reference evidence="2 3" key="1">
    <citation type="submission" date="2017-10" db="EMBL/GenBank/DDBJ databases">
        <title>Comparative genomics in systemic dimorphic fungi from Ajellomycetaceae.</title>
        <authorList>
            <person name="Munoz J.F."/>
            <person name="Mcewen J.G."/>
            <person name="Clay O.K."/>
            <person name="Cuomo C.A."/>
        </authorList>
    </citation>
    <scope>NUCLEOTIDE SEQUENCE [LARGE SCALE GENOMIC DNA]</scope>
    <source>
        <strain evidence="2 3">UAMH4076</strain>
    </source>
</reference>
<evidence type="ECO:0000313" key="3">
    <source>
        <dbReference type="Proteomes" id="UP000226031"/>
    </source>
</evidence>